<dbReference type="AlphaFoldDB" id="A0A803N214"/>
<dbReference type="SUPFAM" id="SSF81301">
    <property type="entry name" value="Nucleotidyltransferase"/>
    <property type="match status" value="1"/>
</dbReference>
<protein>
    <submittedName>
        <fullName evidence="2">Uncharacterized protein</fullName>
    </submittedName>
</protein>
<evidence type="ECO:0000313" key="2">
    <source>
        <dbReference type="EnsemblPlants" id="AUR62039167-RA:cds"/>
    </source>
</evidence>
<dbReference type="GO" id="GO:0043023">
    <property type="term" value="F:ribosomal large subunit binding"/>
    <property type="evidence" value="ECO:0007669"/>
    <property type="project" value="TreeGrafter"/>
</dbReference>
<sequence length="313" mass="34987">MFSSIPRHTKLNLDLYIGPAIIADSGGDVVVHIFLPPQREFYNLEEFYGNAKSIELPFEDEKPFLRYRRISADLLDGPVDPALLDVASNMVMAARPNKVYIPFEPLLQKITAIVSDFTYDQIRLHELCMKLFRNKCAELLQEKGKSPQAVAGESSGRNFAIDAIETTWVEGHGFVSWVMVNCPLSNNGMECIFSELCPLACIAEKRVSKKVVFYLACKYNLEIVDASYGATAKMSRECYLLREKYLILKGHLQRLELPCLEAAGTNPAAAKRKKILQLAHERDLGEGPSKQAASGLLELGQMLLGSGNDFFFL</sequence>
<accession>A0A803N214</accession>
<dbReference type="GO" id="GO:0090071">
    <property type="term" value="P:negative regulation of ribosome biogenesis"/>
    <property type="evidence" value="ECO:0007669"/>
    <property type="project" value="TreeGrafter"/>
</dbReference>
<name>A0A803N214_CHEQI</name>
<keyword evidence="3" id="KW-1185">Reference proteome</keyword>
<proteinExistence type="inferred from homology"/>
<dbReference type="Pfam" id="PF02410">
    <property type="entry name" value="RsfS"/>
    <property type="match status" value="1"/>
</dbReference>
<dbReference type="InterPro" id="IPR004394">
    <property type="entry name" value="Iojap/RsfS/C7orf30"/>
</dbReference>
<reference evidence="2" key="2">
    <citation type="submission" date="2021-03" db="UniProtKB">
        <authorList>
            <consortium name="EnsemblPlants"/>
        </authorList>
    </citation>
    <scope>IDENTIFICATION</scope>
</reference>
<reference evidence="2" key="1">
    <citation type="journal article" date="2017" name="Nature">
        <title>The genome of Chenopodium quinoa.</title>
        <authorList>
            <person name="Jarvis D.E."/>
            <person name="Ho Y.S."/>
            <person name="Lightfoot D.J."/>
            <person name="Schmoeckel S.M."/>
            <person name="Li B."/>
            <person name="Borm T.J.A."/>
            <person name="Ohyanagi H."/>
            <person name="Mineta K."/>
            <person name="Michell C.T."/>
            <person name="Saber N."/>
            <person name="Kharbatia N.M."/>
            <person name="Rupper R.R."/>
            <person name="Sharp A.R."/>
            <person name="Dally N."/>
            <person name="Boughton B.A."/>
            <person name="Woo Y.H."/>
            <person name="Gao G."/>
            <person name="Schijlen E.G.W.M."/>
            <person name="Guo X."/>
            <person name="Momin A.A."/>
            <person name="Negrao S."/>
            <person name="Al-Babili S."/>
            <person name="Gehring C."/>
            <person name="Roessner U."/>
            <person name="Jung C."/>
            <person name="Murphy K."/>
            <person name="Arold S.T."/>
            <person name="Gojobori T."/>
            <person name="van der Linden C.G."/>
            <person name="van Loo E.N."/>
            <person name="Jellen E.N."/>
            <person name="Maughan P.J."/>
            <person name="Tester M."/>
        </authorList>
    </citation>
    <scope>NUCLEOTIDE SEQUENCE [LARGE SCALE GENOMIC DNA]</scope>
    <source>
        <strain evidence="2">cv. PI 614886</strain>
    </source>
</reference>
<organism evidence="2 3">
    <name type="scientific">Chenopodium quinoa</name>
    <name type="common">Quinoa</name>
    <dbReference type="NCBI Taxonomy" id="63459"/>
    <lineage>
        <taxon>Eukaryota</taxon>
        <taxon>Viridiplantae</taxon>
        <taxon>Streptophyta</taxon>
        <taxon>Embryophyta</taxon>
        <taxon>Tracheophyta</taxon>
        <taxon>Spermatophyta</taxon>
        <taxon>Magnoliopsida</taxon>
        <taxon>eudicotyledons</taxon>
        <taxon>Gunneridae</taxon>
        <taxon>Pentapetalae</taxon>
        <taxon>Caryophyllales</taxon>
        <taxon>Chenopodiaceae</taxon>
        <taxon>Chenopodioideae</taxon>
        <taxon>Atripliceae</taxon>
        <taxon>Chenopodium</taxon>
    </lineage>
</organism>
<dbReference type="GO" id="GO:0017148">
    <property type="term" value="P:negative regulation of translation"/>
    <property type="evidence" value="ECO:0007669"/>
    <property type="project" value="TreeGrafter"/>
</dbReference>
<dbReference type="Gene3D" id="3.30.460.10">
    <property type="entry name" value="Beta Polymerase, domain 2"/>
    <property type="match status" value="1"/>
</dbReference>
<dbReference type="EnsemblPlants" id="AUR62039167-RA">
    <property type="protein sequence ID" value="AUR62039167-RA:cds"/>
    <property type="gene ID" value="AUR62039167"/>
</dbReference>
<dbReference type="PANTHER" id="PTHR21043:SF2">
    <property type="entry name" value="PROTEIN IOJAP, CHLOROPLASTIC"/>
    <property type="match status" value="1"/>
</dbReference>
<dbReference type="InterPro" id="IPR043519">
    <property type="entry name" value="NT_sf"/>
</dbReference>
<evidence type="ECO:0000256" key="1">
    <source>
        <dbReference type="ARBA" id="ARBA00010574"/>
    </source>
</evidence>
<comment type="similarity">
    <text evidence="1">Belongs to the Iojap/RsfS family.</text>
</comment>
<evidence type="ECO:0000313" key="3">
    <source>
        <dbReference type="Proteomes" id="UP000596660"/>
    </source>
</evidence>
<dbReference type="Proteomes" id="UP000596660">
    <property type="component" value="Unplaced"/>
</dbReference>
<dbReference type="PANTHER" id="PTHR21043">
    <property type="entry name" value="IOJAP SUPERFAMILY ORTHOLOG"/>
    <property type="match status" value="1"/>
</dbReference>
<dbReference type="Gramene" id="AUR62039167-RA">
    <property type="protein sequence ID" value="AUR62039167-RA:cds"/>
    <property type="gene ID" value="AUR62039167"/>
</dbReference>